<evidence type="ECO:0000256" key="5">
    <source>
        <dbReference type="SAM" id="Phobius"/>
    </source>
</evidence>
<dbReference type="InterPro" id="IPR000620">
    <property type="entry name" value="EamA_dom"/>
</dbReference>
<feature type="transmembrane region" description="Helical" evidence="5">
    <location>
        <begin position="214"/>
        <end position="234"/>
    </location>
</feature>
<proteinExistence type="predicted"/>
<dbReference type="Pfam" id="PF00892">
    <property type="entry name" value="EamA"/>
    <property type="match status" value="2"/>
</dbReference>
<keyword evidence="4 5" id="KW-0472">Membrane</keyword>
<feature type="transmembrane region" description="Helical" evidence="5">
    <location>
        <begin position="33"/>
        <end position="51"/>
    </location>
</feature>
<feature type="domain" description="EamA" evidence="6">
    <location>
        <begin position="6"/>
        <end position="130"/>
    </location>
</feature>
<evidence type="ECO:0000313" key="7">
    <source>
        <dbReference type="EMBL" id="QKJ67223.1"/>
    </source>
</evidence>
<dbReference type="SUPFAM" id="SSF103481">
    <property type="entry name" value="Multidrug resistance efflux transporter EmrE"/>
    <property type="match status" value="2"/>
</dbReference>
<reference evidence="7 8" key="1">
    <citation type="submission" date="2020-05" db="EMBL/GenBank/DDBJ databases">
        <title>Complete genome sequence of Deefgea sp. D17.</title>
        <authorList>
            <person name="Bae J.-W."/>
            <person name="Han J.E."/>
        </authorList>
    </citation>
    <scope>NUCLEOTIDE SEQUENCE [LARGE SCALE GENOMIC DNA]</scope>
    <source>
        <strain evidence="7 8">D17</strain>
    </source>
</reference>
<evidence type="ECO:0000256" key="1">
    <source>
        <dbReference type="ARBA" id="ARBA00004141"/>
    </source>
</evidence>
<dbReference type="InterPro" id="IPR050638">
    <property type="entry name" value="AA-Vitamin_Transporters"/>
</dbReference>
<keyword evidence="3 5" id="KW-1133">Transmembrane helix</keyword>
<name>A0A6M8SPN6_9NEIS</name>
<evidence type="ECO:0000256" key="4">
    <source>
        <dbReference type="ARBA" id="ARBA00023136"/>
    </source>
</evidence>
<sequence>MPARDLLLALVVVLTWGFNFVIIKWGLVGLPPLLLASLRFAATVFPAVFFLRRPNLPWRYLIVYGLTWGLCQLGFLFSAMANGMPAGLASVVLQSQAFFTLIFAAVFLKESFKHSQLIGLLIAGIGLWLIGSSHGQSMTLLGFIMTLLGAAGWAMGNVILKQCTQKGLQFDVLAFMVWASIAPLIAFIGLSLWLEGPQEIMTALQHFSMQSLLAVLYQAIFAALLGMSLWNLLLKRHPTNLVAPFSLLVPWVGLSAAALLLNEQLLPQQWWGALLLMSGLVINIFGGQIRQLWQARKLATQS</sequence>
<evidence type="ECO:0000256" key="3">
    <source>
        <dbReference type="ARBA" id="ARBA00022989"/>
    </source>
</evidence>
<keyword evidence="2 5" id="KW-0812">Transmembrane</keyword>
<comment type="subcellular location">
    <subcellularLocation>
        <location evidence="1">Membrane</location>
        <topology evidence="1">Multi-pass membrane protein</topology>
    </subcellularLocation>
</comment>
<feature type="transmembrane region" description="Helical" evidence="5">
    <location>
        <begin position="140"/>
        <end position="160"/>
    </location>
</feature>
<feature type="transmembrane region" description="Helical" evidence="5">
    <location>
        <begin position="241"/>
        <end position="262"/>
    </location>
</feature>
<feature type="transmembrane region" description="Helical" evidence="5">
    <location>
        <begin position="268"/>
        <end position="287"/>
    </location>
</feature>
<evidence type="ECO:0000256" key="2">
    <source>
        <dbReference type="ARBA" id="ARBA00022692"/>
    </source>
</evidence>
<dbReference type="EMBL" id="CP054143">
    <property type="protein sequence ID" value="QKJ67223.1"/>
    <property type="molecule type" value="Genomic_DNA"/>
</dbReference>
<evidence type="ECO:0000313" key="8">
    <source>
        <dbReference type="Proteomes" id="UP000504844"/>
    </source>
</evidence>
<dbReference type="AlphaFoldDB" id="A0A6M8SPN6"/>
<dbReference type="KEGG" id="dee:HQN60_11215"/>
<feature type="transmembrane region" description="Helical" evidence="5">
    <location>
        <begin position="7"/>
        <end position="27"/>
    </location>
</feature>
<feature type="transmembrane region" description="Helical" evidence="5">
    <location>
        <begin position="58"/>
        <end position="80"/>
    </location>
</feature>
<protein>
    <submittedName>
        <fullName evidence="7">EamA family transporter</fullName>
    </submittedName>
</protein>
<feature type="transmembrane region" description="Helical" evidence="5">
    <location>
        <begin position="117"/>
        <end position="134"/>
    </location>
</feature>
<dbReference type="InterPro" id="IPR037185">
    <property type="entry name" value="EmrE-like"/>
</dbReference>
<accession>A0A6M8SPN6</accession>
<evidence type="ECO:0000259" key="6">
    <source>
        <dbReference type="Pfam" id="PF00892"/>
    </source>
</evidence>
<feature type="domain" description="EamA" evidence="6">
    <location>
        <begin position="141"/>
        <end position="283"/>
    </location>
</feature>
<keyword evidence="8" id="KW-1185">Reference proteome</keyword>
<feature type="transmembrane region" description="Helical" evidence="5">
    <location>
        <begin position="172"/>
        <end position="194"/>
    </location>
</feature>
<dbReference type="PANTHER" id="PTHR32322:SF9">
    <property type="entry name" value="AMINO-ACID METABOLITE EFFLUX PUMP-RELATED"/>
    <property type="match status" value="1"/>
</dbReference>
<dbReference type="GO" id="GO:0016020">
    <property type="term" value="C:membrane"/>
    <property type="evidence" value="ECO:0007669"/>
    <property type="project" value="UniProtKB-SubCell"/>
</dbReference>
<feature type="transmembrane region" description="Helical" evidence="5">
    <location>
        <begin position="86"/>
        <end position="108"/>
    </location>
</feature>
<dbReference type="PANTHER" id="PTHR32322">
    <property type="entry name" value="INNER MEMBRANE TRANSPORTER"/>
    <property type="match status" value="1"/>
</dbReference>
<organism evidence="7 8">
    <name type="scientific">Deefgea piscis</name>
    <dbReference type="NCBI Taxonomy" id="2739061"/>
    <lineage>
        <taxon>Bacteria</taxon>
        <taxon>Pseudomonadati</taxon>
        <taxon>Pseudomonadota</taxon>
        <taxon>Betaproteobacteria</taxon>
        <taxon>Neisseriales</taxon>
        <taxon>Chitinibacteraceae</taxon>
        <taxon>Deefgea</taxon>
    </lineage>
</organism>
<gene>
    <name evidence="7" type="ORF">HQN60_11215</name>
</gene>
<dbReference type="RefSeq" id="WP_173533726.1">
    <property type="nucleotide sequence ID" value="NZ_CP054143.1"/>
</dbReference>
<dbReference type="Proteomes" id="UP000504844">
    <property type="component" value="Chromosome"/>
</dbReference>